<name>D3T6H0_THEIA</name>
<accession>D3T6H0</accession>
<dbReference type="HOGENOM" id="CLU_2095731_0_0_9"/>
<dbReference type="AlphaFoldDB" id="D3T6H0"/>
<dbReference type="Proteomes" id="UP000001552">
    <property type="component" value="Chromosome"/>
</dbReference>
<dbReference type="RefSeq" id="WP_012996249.1">
    <property type="nucleotide sequence ID" value="NC_013921.1"/>
</dbReference>
<evidence type="ECO:0000313" key="2">
    <source>
        <dbReference type="Proteomes" id="UP000001552"/>
    </source>
</evidence>
<evidence type="ECO:0000313" key="1">
    <source>
        <dbReference type="EMBL" id="ADD03564.1"/>
    </source>
</evidence>
<dbReference type="EMBL" id="CP001936">
    <property type="protein sequence ID" value="ADD03564.1"/>
    <property type="molecule type" value="Genomic_DNA"/>
</dbReference>
<keyword evidence="2" id="KW-1185">Reference proteome</keyword>
<reference evidence="1" key="1">
    <citation type="submission" date="2010-02" db="EMBL/GenBank/DDBJ databases">
        <title>Complete sequence of Thermoanaerobacter italicus Ab9.</title>
        <authorList>
            <consortium name="US DOE Joint Genome Institute"/>
            <person name="Lucas S."/>
            <person name="Copeland A."/>
            <person name="Lapidus A."/>
            <person name="Cheng J.-F."/>
            <person name="Bruce D."/>
            <person name="Goodwin L."/>
            <person name="Pitluck S."/>
            <person name="Chertkov O."/>
            <person name="Detter J.C."/>
            <person name="Han C."/>
            <person name="Tapia R."/>
            <person name="Land M."/>
            <person name="Hauser L."/>
            <person name="Kyrpides N."/>
            <person name="Mikhailova N."/>
            <person name="Hemme C.L."/>
            <person name="Woyke T."/>
        </authorList>
    </citation>
    <scope>NUCLEOTIDE SEQUENCE [LARGE SCALE GENOMIC DNA]</scope>
    <source>
        <strain evidence="1">Ab9</strain>
    </source>
</reference>
<gene>
    <name evidence="1" type="ordered locus">Thit_2367</name>
</gene>
<dbReference type="KEGG" id="tit:Thit_2367"/>
<organism evidence="1 2">
    <name type="scientific">Thermoanaerobacter italicus (strain DSM 9252 / Ab9)</name>
    <dbReference type="NCBI Taxonomy" id="580331"/>
    <lineage>
        <taxon>Bacteria</taxon>
        <taxon>Bacillati</taxon>
        <taxon>Bacillota</taxon>
        <taxon>Clostridia</taxon>
        <taxon>Thermoanaerobacterales</taxon>
        <taxon>Thermoanaerobacteraceae</taxon>
        <taxon>Thermoanaerobacter</taxon>
    </lineage>
</organism>
<proteinExistence type="predicted"/>
<protein>
    <submittedName>
        <fullName evidence="1">Actin/actin family protein</fullName>
    </submittedName>
</protein>
<sequence>MINDISPLVVDPGTGTVRCGTGYCSYTHIKVSHVGMLVAAEFYADFVIVNGGYDYISKVYDHAIAMVGTYSLTSFGINKAWEDISGPAYATLEWEGSTIGGYYTTTFRLMIIRWKR</sequence>